<dbReference type="GO" id="GO:0003700">
    <property type="term" value="F:DNA-binding transcription factor activity"/>
    <property type="evidence" value="ECO:0007669"/>
    <property type="project" value="TreeGrafter"/>
</dbReference>
<gene>
    <name evidence="3" type="ORF">DM02DRAFT_641064</name>
</gene>
<dbReference type="GO" id="GO:0005634">
    <property type="term" value="C:nucleus"/>
    <property type="evidence" value="ECO:0007669"/>
    <property type="project" value="UniProtKB-SubCell"/>
</dbReference>
<dbReference type="Proteomes" id="UP000244855">
    <property type="component" value="Unassembled WGS sequence"/>
</dbReference>
<comment type="subcellular location">
    <subcellularLocation>
        <location evidence="1">Nucleus</location>
    </subcellularLocation>
</comment>
<dbReference type="GO" id="GO:0000976">
    <property type="term" value="F:transcription cis-regulatory region binding"/>
    <property type="evidence" value="ECO:0007669"/>
    <property type="project" value="TreeGrafter"/>
</dbReference>
<dbReference type="PANTHER" id="PTHR37534:SF7">
    <property type="entry name" value="TRANSCRIPTIONAL ACTIVATOR PROTEIN UGA3"/>
    <property type="match status" value="1"/>
</dbReference>
<organism evidence="3 4">
    <name type="scientific">Periconia macrospinosa</name>
    <dbReference type="NCBI Taxonomy" id="97972"/>
    <lineage>
        <taxon>Eukaryota</taxon>
        <taxon>Fungi</taxon>
        <taxon>Dikarya</taxon>
        <taxon>Ascomycota</taxon>
        <taxon>Pezizomycotina</taxon>
        <taxon>Dothideomycetes</taxon>
        <taxon>Pleosporomycetidae</taxon>
        <taxon>Pleosporales</taxon>
        <taxon>Massarineae</taxon>
        <taxon>Periconiaceae</taxon>
        <taxon>Periconia</taxon>
    </lineage>
</organism>
<evidence type="ECO:0000256" key="1">
    <source>
        <dbReference type="ARBA" id="ARBA00004123"/>
    </source>
</evidence>
<dbReference type="InterPro" id="IPR021858">
    <property type="entry name" value="Fun_TF"/>
</dbReference>
<dbReference type="Pfam" id="PF11951">
    <property type="entry name" value="Fungal_trans_2"/>
    <property type="match status" value="1"/>
</dbReference>
<sequence>MDADKRLSKALEAANDALQHLSMAPGYTSLDCTHLDRLLARVVDLPTEGNQRNSRRNLLVVRQWMITEGPGVVLLEVLGQLYWRLGELNAKQFEKFKAALRTRQAYLSLIQDSAAVTLVIQRIRYIQRSKADACQDFLCELNDLTDLKGLKGKSRHWICTESMAQTLIHIVETSSPDMEAIRAGSDSPFTPPTSVHSFESISAQESAYTGLIKHVPDSRLFGENLEQLLLEFYVTGICPGRTVATQSNSYAALIPVAKTCESTRFALLSLSASYLREYLPSQKDLFHQAELYYSTQALQSLVQQINNGECYDAALGTAMLLMHHAVINKPDEYSLCWSCHANIFNVIPAQSVDQTSDTVQFMRTQLVLARTAQSSFTLQNTHLFSLETKGWFEEIPIVDTSKICSITGLSPQLLFIISSINKTAMENHPNTLAHAQMLESKLQSLRQWSPEKPGDAHDIFLATGEAFRLATAIYLRCRLFGLTRFNPAIMELNDTLNAVLLSLPVKGNLFTALYPVWPIFIASVTANSEKRERLYQRVVPVREGDKNTLPFVLERISGLRIWLANQDATQHRREGWWDEMLQPNSSTTLLPPNHLLCLG</sequence>
<evidence type="ECO:0000256" key="2">
    <source>
        <dbReference type="ARBA" id="ARBA00023242"/>
    </source>
</evidence>
<dbReference type="EMBL" id="KZ805339">
    <property type="protein sequence ID" value="PVI02748.1"/>
    <property type="molecule type" value="Genomic_DNA"/>
</dbReference>
<proteinExistence type="predicted"/>
<dbReference type="GO" id="GO:0045944">
    <property type="term" value="P:positive regulation of transcription by RNA polymerase II"/>
    <property type="evidence" value="ECO:0007669"/>
    <property type="project" value="TreeGrafter"/>
</dbReference>
<dbReference type="PANTHER" id="PTHR37534">
    <property type="entry name" value="TRANSCRIPTIONAL ACTIVATOR PROTEIN UGA3"/>
    <property type="match status" value="1"/>
</dbReference>
<dbReference type="OrthoDB" id="3597252at2759"/>
<reference evidence="3 4" key="1">
    <citation type="journal article" date="2018" name="Sci. Rep.">
        <title>Comparative genomics provides insights into the lifestyle and reveals functional heterogeneity of dark septate endophytic fungi.</title>
        <authorList>
            <person name="Knapp D.G."/>
            <person name="Nemeth J.B."/>
            <person name="Barry K."/>
            <person name="Hainaut M."/>
            <person name="Henrissat B."/>
            <person name="Johnson J."/>
            <person name="Kuo A."/>
            <person name="Lim J.H.P."/>
            <person name="Lipzen A."/>
            <person name="Nolan M."/>
            <person name="Ohm R.A."/>
            <person name="Tamas L."/>
            <person name="Grigoriev I.V."/>
            <person name="Spatafora J.W."/>
            <person name="Nagy L.G."/>
            <person name="Kovacs G.M."/>
        </authorList>
    </citation>
    <scope>NUCLEOTIDE SEQUENCE [LARGE SCALE GENOMIC DNA]</scope>
    <source>
        <strain evidence="3 4">DSE2036</strain>
    </source>
</reference>
<protein>
    <submittedName>
        <fullName evidence="3">Uncharacterized protein</fullName>
    </submittedName>
</protein>
<accession>A0A2V1DWL8</accession>
<dbReference type="AlphaFoldDB" id="A0A2V1DWL8"/>
<keyword evidence="4" id="KW-1185">Reference proteome</keyword>
<keyword evidence="2" id="KW-0539">Nucleus</keyword>
<name>A0A2V1DWL8_9PLEO</name>
<evidence type="ECO:0000313" key="3">
    <source>
        <dbReference type="EMBL" id="PVI02748.1"/>
    </source>
</evidence>
<evidence type="ECO:0000313" key="4">
    <source>
        <dbReference type="Proteomes" id="UP000244855"/>
    </source>
</evidence>